<proteinExistence type="predicted"/>
<accession>A0A8T1X0A5</accession>
<feature type="region of interest" description="Disordered" evidence="1">
    <location>
        <begin position="91"/>
        <end position="197"/>
    </location>
</feature>
<organism evidence="2 3">
    <name type="scientific">Phytophthora boehmeriae</name>
    <dbReference type="NCBI Taxonomy" id="109152"/>
    <lineage>
        <taxon>Eukaryota</taxon>
        <taxon>Sar</taxon>
        <taxon>Stramenopiles</taxon>
        <taxon>Oomycota</taxon>
        <taxon>Peronosporomycetes</taxon>
        <taxon>Peronosporales</taxon>
        <taxon>Peronosporaceae</taxon>
        <taxon>Phytophthora</taxon>
    </lineage>
</organism>
<protein>
    <submittedName>
        <fullName evidence="2">Retinoblastoma-like protein 1</fullName>
    </submittedName>
</protein>
<feature type="compositionally biased region" description="Basic and acidic residues" evidence="1">
    <location>
        <begin position="91"/>
        <end position="102"/>
    </location>
</feature>
<evidence type="ECO:0000313" key="3">
    <source>
        <dbReference type="Proteomes" id="UP000693981"/>
    </source>
</evidence>
<sequence>MPRQEGSSAEISFETLTIDDIEVREKDVVEGSVRYVVSYAAAIQGMETSRINYKDLRRACTSLGVRYYKNRNKDTMLELIAQKKLKGEVPESYRHAVKHQRDDEEEEGDVEETKRQRVVTEDENGVNGTTSVLPCTTDDSTHPPSPPRPSNPVDVANLVNPVAPDAPKSPTNESRSDSSSASGNDDEENDSVVSATGRTIKDRVEALNTLCHIRQQIREVEQHLAAHLLSDGAGINYEDKAKRLKEDLQFYLAERRSLMQHLDNTRSQ</sequence>
<dbReference type="Proteomes" id="UP000693981">
    <property type="component" value="Unassembled WGS sequence"/>
</dbReference>
<dbReference type="OrthoDB" id="126462at2759"/>
<dbReference type="AlphaFoldDB" id="A0A8T1X0A5"/>
<feature type="compositionally biased region" description="Basic and acidic residues" evidence="1">
    <location>
        <begin position="111"/>
        <end position="120"/>
    </location>
</feature>
<name>A0A8T1X0A5_9STRA</name>
<comment type="caution">
    <text evidence="2">The sequence shown here is derived from an EMBL/GenBank/DDBJ whole genome shotgun (WGS) entry which is preliminary data.</text>
</comment>
<evidence type="ECO:0000313" key="2">
    <source>
        <dbReference type="EMBL" id="KAG7397389.1"/>
    </source>
</evidence>
<gene>
    <name evidence="2" type="primary">RBL1_1</name>
    <name evidence="2" type="ORF">PHYBOEH_000797</name>
</gene>
<dbReference type="EMBL" id="JAGDFL010000114">
    <property type="protein sequence ID" value="KAG7397389.1"/>
    <property type="molecule type" value="Genomic_DNA"/>
</dbReference>
<keyword evidence="3" id="KW-1185">Reference proteome</keyword>
<evidence type="ECO:0000256" key="1">
    <source>
        <dbReference type="SAM" id="MobiDB-lite"/>
    </source>
</evidence>
<reference evidence="2" key="1">
    <citation type="submission" date="2021-02" db="EMBL/GenBank/DDBJ databases">
        <authorList>
            <person name="Palmer J.M."/>
        </authorList>
    </citation>
    <scope>NUCLEOTIDE SEQUENCE</scope>
    <source>
        <strain evidence="2">SCRP23</strain>
    </source>
</reference>